<protein>
    <recommendedName>
        <fullName evidence="4 5">Exocyst complex component 7</fullName>
    </recommendedName>
    <alternativeName>
        <fullName evidence="5">Exocyst complex component Exo70</fullName>
    </alternativeName>
</protein>
<keyword evidence="5" id="KW-0653">Protein transport</keyword>
<dbReference type="AlphaFoldDB" id="T1EPH3"/>
<accession>T1EPH3</accession>
<dbReference type="FunCoup" id="T1EPH3">
    <property type="interactions" value="1147"/>
</dbReference>
<dbReference type="Pfam" id="PF20669">
    <property type="entry name" value="Exo70_N"/>
    <property type="match status" value="1"/>
</dbReference>
<evidence type="ECO:0000256" key="6">
    <source>
        <dbReference type="SAM" id="MobiDB-lite"/>
    </source>
</evidence>
<dbReference type="HOGENOM" id="CLU_010236_4_0_1"/>
<dbReference type="SUPFAM" id="SSF74788">
    <property type="entry name" value="Cullin repeat-like"/>
    <property type="match status" value="1"/>
</dbReference>
<evidence type="ECO:0000313" key="9">
    <source>
        <dbReference type="EnsemblMetazoa" id="HelroP159872"/>
    </source>
</evidence>
<dbReference type="PANTHER" id="PTHR12542:SF41">
    <property type="entry name" value="EXOCYST COMPLEX COMPONENT 7"/>
    <property type="match status" value="1"/>
</dbReference>
<dbReference type="Pfam" id="PF03081">
    <property type="entry name" value="Exo70_C"/>
    <property type="match status" value="1"/>
</dbReference>
<feature type="region of interest" description="Disordered" evidence="6">
    <location>
        <begin position="158"/>
        <end position="178"/>
    </location>
</feature>
<dbReference type="Gene3D" id="1.20.1280.170">
    <property type="entry name" value="Exocyst complex component Exo70"/>
    <property type="match status" value="1"/>
</dbReference>
<feature type="domain" description="Exocyst complex subunit Exo70 C-terminal" evidence="7">
    <location>
        <begin position="341"/>
        <end position="576"/>
    </location>
</feature>
<dbReference type="InterPro" id="IPR004140">
    <property type="entry name" value="Exo70"/>
</dbReference>
<gene>
    <name evidence="9" type="primary">20198473</name>
    <name evidence="8" type="ORF">HELRODRAFT_159872</name>
</gene>
<evidence type="ECO:0000256" key="4">
    <source>
        <dbReference type="ARBA" id="ARBA00026169"/>
    </source>
</evidence>
<dbReference type="GeneID" id="20198473"/>
<keyword evidence="3 5" id="KW-0268">Exocytosis</keyword>
<dbReference type="EMBL" id="AMQM01000401">
    <property type="status" value="NOT_ANNOTATED_CDS"/>
    <property type="molecule type" value="Genomic_DNA"/>
</dbReference>
<reference evidence="10" key="1">
    <citation type="submission" date="2012-12" db="EMBL/GenBank/DDBJ databases">
        <authorList>
            <person name="Hellsten U."/>
            <person name="Grimwood J."/>
            <person name="Chapman J.A."/>
            <person name="Shapiro H."/>
            <person name="Aerts A."/>
            <person name="Otillar R.P."/>
            <person name="Terry A.Y."/>
            <person name="Boore J.L."/>
            <person name="Simakov O."/>
            <person name="Marletaz F."/>
            <person name="Cho S.-J."/>
            <person name="Edsinger-Gonzales E."/>
            <person name="Havlak P."/>
            <person name="Kuo D.-H."/>
            <person name="Larsson T."/>
            <person name="Lv J."/>
            <person name="Arendt D."/>
            <person name="Savage R."/>
            <person name="Osoegawa K."/>
            <person name="de Jong P."/>
            <person name="Lindberg D.R."/>
            <person name="Seaver E.C."/>
            <person name="Weisblat D.A."/>
            <person name="Putnam N.H."/>
            <person name="Grigoriev I.V."/>
            <person name="Rokhsar D.S."/>
        </authorList>
    </citation>
    <scope>NUCLEOTIDE SEQUENCE</scope>
</reference>
<dbReference type="eggNOG" id="KOG2344">
    <property type="taxonomic scope" value="Eukaryota"/>
</dbReference>
<dbReference type="OrthoDB" id="1922221at2759"/>
<dbReference type="STRING" id="6412.T1EPH3"/>
<dbReference type="CTD" id="20198473"/>
<proteinExistence type="inferred from homology"/>
<keyword evidence="2 5" id="KW-0813">Transport</keyword>
<dbReference type="GO" id="GO:0015031">
    <property type="term" value="P:protein transport"/>
    <property type="evidence" value="ECO:0007669"/>
    <property type="project" value="UniProtKB-KW"/>
</dbReference>
<feature type="compositionally biased region" description="Low complexity" evidence="6">
    <location>
        <begin position="162"/>
        <end position="178"/>
    </location>
</feature>
<dbReference type="Proteomes" id="UP000015101">
    <property type="component" value="Unassembled WGS sequence"/>
</dbReference>
<comment type="similarity">
    <text evidence="1 5">Belongs to the EXO70 family.</text>
</comment>
<organism evidence="9 10">
    <name type="scientific">Helobdella robusta</name>
    <name type="common">Californian leech</name>
    <dbReference type="NCBI Taxonomy" id="6412"/>
    <lineage>
        <taxon>Eukaryota</taxon>
        <taxon>Metazoa</taxon>
        <taxon>Spiralia</taxon>
        <taxon>Lophotrochozoa</taxon>
        <taxon>Annelida</taxon>
        <taxon>Clitellata</taxon>
        <taxon>Hirudinea</taxon>
        <taxon>Rhynchobdellida</taxon>
        <taxon>Glossiphoniidae</taxon>
        <taxon>Helobdella</taxon>
    </lineage>
</organism>
<evidence type="ECO:0000256" key="5">
    <source>
        <dbReference type="RuleBase" id="RU365026"/>
    </source>
</evidence>
<dbReference type="InterPro" id="IPR016159">
    <property type="entry name" value="Cullin_repeat-like_dom_sf"/>
</dbReference>
<name>T1EPH3_HELRO</name>
<dbReference type="EMBL" id="KB095811">
    <property type="protein sequence ID" value="ESO13234.1"/>
    <property type="molecule type" value="Genomic_DNA"/>
</dbReference>
<keyword evidence="10" id="KW-1185">Reference proteome</keyword>
<dbReference type="KEGG" id="hro:HELRODRAFT_159872"/>
<evidence type="ECO:0000256" key="2">
    <source>
        <dbReference type="ARBA" id="ARBA00022448"/>
    </source>
</evidence>
<evidence type="ECO:0000256" key="3">
    <source>
        <dbReference type="ARBA" id="ARBA00022483"/>
    </source>
</evidence>
<dbReference type="InParanoid" id="T1EPH3"/>
<dbReference type="EnsemblMetazoa" id="HelroT159872">
    <property type="protein sequence ID" value="HelroP159872"/>
    <property type="gene ID" value="HelroG159872"/>
</dbReference>
<reference evidence="8 10" key="2">
    <citation type="journal article" date="2013" name="Nature">
        <title>Insights into bilaterian evolution from three spiralian genomes.</title>
        <authorList>
            <person name="Simakov O."/>
            <person name="Marletaz F."/>
            <person name="Cho S.J."/>
            <person name="Edsinger-Gonzales E."/>
            <person name="Havlak P."/>
            <person name="Hellsten U."/>
            <person name="Kuo D.H."/>
            <person name="Larsson T."/>
            <person name="Lv J."/>
            <person name="Arendt D."/>
            <person name="Savage R."/>
            <person name="Osoegawa K."/>
            <person name="de Jong P."/>
            <person name="Grimwood J."/>
            <person name="Chapman J.A."/>
            <person name="Shapiro H."/>
            <person name="Aerts A."/>
            <person name="Otillar R.P."/>
            <person name="Terry A.Y."/>
            <person name="Boore J.L."/>
            <person name="Grigoriev I.V."/>
            <person name="Lindberg D.R."/>
            <person name="Seaver E.C."/>
            <person name="Weisblat D.A."/>
            <person name="Putnam N.H."/>
            <person name="Rokhsar D.S."/>
        </authorList>
    </citation>
    <scope>NUCLEOTIDE SEQUENCE</scope>
</reference>
<evidence type="ECO:0000256" key="1">
    <source>
        <dbReference type="ARBA" id="ARBA00006756"/>
    </source>
</evidence>
<sequence length="584" mass="66314">MSNLAVLQESLGRSEKMKDNMLSILTTFEKRLKKLEDTIMPIYQETGNLQRRHENIEKTVAVLDHVIGYYNVAEDVEPVMRDGPSTNLALYIESLNRLTRAVKFLVHNNPGSPTMAHVIALYDAGKESLEKEFHNLLSQCNKPIQPIQLIESVSNEEDEKASSSSLSPRSSSASLSSTSLTSPYNIVYYNDEALNKLKVISIWLLESKYEVNLVQYYVKSSSSSSSSITSLKSHLRVVPIRENSATLIVGGGMSQSPSVKGKLRETPKKTLKRGVVTKASSFLKKQQDHAAYRPVNVGLKDENFEAESSLMTQLIPEKSRSRIYDHLLLITVDFLNREAEGCKALEEFVDSIRNDPDKSSMPKDGTVHELTSNAMFFMEQLLEYSDVVGCMLMFQAKVLSALGLNLSNKTECYNDVALRAIFMLNNFNYVLNLMKRSGMMDVIHLWNSEVQLFYEEQINNQKRLYSQCWSGVLHFISENQRPISTDLSPDSRLKDKDRNAIKEKFAGFNKELEDICRQQKSFSVPDPELKQALIDDNRSFVLPFYSAFLKKYRNVSFTKNPEKYMKYSEEDVARCIVGLFDASA</sequence>
<dbReference type="GO" id="GO:0005546">
    <property type="term" value="F:phosphatidylinositol-4,5-bisphosphate binding"/>
    <property type="evidence" value="ECO:0007669"/>
    <property type="project" value="InterPro"/>
</dbReference>
<dbReference type="PANTHER" id="PTHR12542">
    <property type="entry name" value="EXOCYST COMPLEX PROTEIN EXO70"/>
    <property type="match status" value="1"/>
</dbReference>
<evidence type="ECO:0000313" key="10">
    <source>
        <dbReference type="Proteomes" id="UP000015101"/>
    </source>
</evidence>
<evidence type="ECO:0000313" key="8">
    <source>
        <dbReference type="EMBL" id="ESO13234.1"/>
    </source>
</evidence>
<dbReference type="GO" id="GO:0006887">
    <property type="term" value="P:exocytosis"/>
    <property type="evidence" value="ECO:0000318"/>
    <property type="project" value="GO_Central"/>
</dbReference>
<evidence type="ECO:0000259" key="7">
    <source>
        <dbReference type="Pfam" id="PF03081"/>
    </source>
</evidence>
<dbReference type="GO" id="GO:0000145">
    <property type="term" value="C:exocyst"/>
    <property type="evidence" value="ECO:0000318"/>
    <property type="project" value="GO_Central"/>
</dbReference>
<reference evidence="9" key="3">
    <citation type="submission" date="2015-06" db="UniProtKB">
        <authorList>
            <consortium name="EnsemblMetazoa"/>
        </authorList>
    </citation>
    <scope>IDENTIFICATION</scope>
</reference>
<dbReference type="InterPro" id="IPR046364">
    <property type="entry name" value="Exo70_C"/>
</dbReference>
<comment type="function">
    <text evidence="5">Component of the exocyst complex involved in the docking of exocytic vesicles with fusion sites on the plasma membrane.</text>
</comment>
<dbReference type="RefSeq" id="XP_009009954.1">
    <property type="nucleotide sequence ID" value="XM_009011706.1"/>
</dbReference>
<dbReference type="OMA" id="SNTIWFL"/>